<name>A0A5K7YEG9_9BACT</name>
<dbReference type="SUPFAM" id="SSF47384">
    <property type="entry name" value="Homodimeric domain of signal transducing histidine kinase"/>
    <property type="match status" value="1"/>
</dbReference>
<gene>
    <name evidence="14" type="ORF">DSCA_18320</name>
</gene>
<dbReference type="SMART" id="SM00304">
    <property type="entry name" value="HAMP"/>
    <property type="match status" value="1"/>
</dbReference>
<comment type="catalytic activity">
    <reaction evidence="1">
        <text>ATP + protein L-histidine = ADP + protein N-phospho-L-histidine.</text>
        <dbReference type="EC" id="2.7.13.3"/>
    </reaction>
</comment>
<dbReference type="InterPro" id="IPR003661">
    <property type="entry name" value="HisK_dim/P_dom"/>
</dbReference>
<dbReference type="GO" id="GO:0000155">
    <property type="term" value="F:phosphorelay sensor kinase activity"/>
    <property type="evidence" value="ECO:0007669"/>
    <property type="project" value="InterPro"/>
</dbReference>
<evidence type="ECO:0000256" key="6">
    <source>
        <dbReference type="ARBA" id="ARBA00022679"/>
    </source>
</evidence>
<evidence type="ECO:0000256" key="3">
    <source>
        <dbReference type="ARBA" id="ARBA00012438"/>
    </source>
</evidence>
<accession>A0A5K7YEG9</accession>
<sequence>MRPASSLFTKILAWFFLNIVLVAAVLGLFFVFQSKMDLLSILGQQGANRLRTAGMLIAHDLTRVPSSDWSAILGRHAAVHQVDFTLVLGNGRYYSSAKGALPGTVMARVADAMQDERPKRMHPPVHQRHDPPPPARDHRPHLMMQTQNPTRYWAGVRIPLPPAPPGPPQAAFLFAVSESLTGNGFFFDPVPWLTATATVILISVLFWIPMVRSITRPLARMTRATEKIARGQFDVSVHEPRADEIGRLASTIRHMAGRLSAFVTGQKRFLGDVAHELGSPIARIQFGLGALEQRVEEKSRRRVRDVLEDVEHLTRLVNELLAFSRADLKADTVRLETVDLLPIVETAVKRERTASARVDIDIDPRIRVIALEELLVRALANLLRNAVKYAGGAGPITIAAARKNSHVEIEVRDTGPGVPDDMLDQLFEPFFRPETSRDRDAGGVGLGLAIVKTCVETCNGAVSAANFEPVGFAVKIILNSRKKA</sequence>
<evidence type="ECO:0000256" key="5">
    <source>
        <dbReference type="ARBA" id="ARBA00022553"/>
    </source>
</evidence>
<dbReference type="KEGG" id="dalk:DSCA_18320"/>
<keyword evidence="11" id="KW-0812">Transmembrane</keyword>
<dbReference type="InterPro" id="IPR050980">
    <property type="entry name" value="2C_sensor_his_kinase"/>
</dbReference>
<evidence type="ECO:0000256" key="1">
    <source>
        <dbReference type="ARBA" id="ARBA00000085"/>
    </source>
</evidence>
<dbReference type="PROSITE" id="PS50109">
    <property type="entry name" value="HIS_KIN"/>
    <property type="match status" value="1"/>
</dbReference>
<organism evidence="14 15">
    <name type="scientific">Desulfosarcina alkanivorans</name>
    <dbReference type="NCBI Taxonomy" id="571177"/>
    <lineage>
        <taxon>Bacteria</taxon>
        <taxon>Pseudomonadati</taxon>
        <taxon>Thermodesulfobacteriota</taxon>
        <taxon>Desulfobacteria</taxon>
        <taxon>Desulfobacterales</taxon>
        <taxon>Desulfosarcinaceae</taxon>
        <taxon>Desulfosarcina</taxon>
    </lineage>
</organism>
<evidence type="ECO:0000259" key="12">
    <source>
        <dbReference type="PROSITE" id="PS50109"/>
    </source>
</evidence>
<evidence type="ECO:0000256" key="2">
    <source>
        <dbReference type="ARBA" id="ARBA00004651"/>
    </source>
</evidence>
<feature type="transmembrane region" description="Helical" evidence="11">
    <location>
        <begin position="12"/>
        <end position="32"/>
    </location>
</feature>
<comment type="subcellular location">
    <subcellularLocation>
        <location evidence="2">Cell membrane</location>
        <topology evidence="2">Multi-pass membrane protein</topology>
    </subcellularLocation>
</comment>
<dbReference type="PANTHER" id="PTHR44936">
    <property type="entry name" value="SENSOR PROTEIN CREC"/>
    <property type="match status" value="1"/>
</dbReference>
<dbReference type="Gene3D" id="3.30.565.10">
    <property type="entry name" value="Histidine kinase-like ATPase, C-terminal domain"/>
    <property type="match status" value="1"/>
</dbReference>
<evidence type="ECO:0000259" key="13">
    <source>
        <dbReference type="PROSITE" id="PS50885"/>
    </source>
</evidence>
<keyword evidence="7" id="KW-0547">Nucleotide-binding</keyword>
<feature type="compositionally biased region" description="Basic and acidic residues" evidence="10">
    <location>
        <begin position="127"/>
        <end position="137"/>
    </location>
</feature>
<dbReference type="Pfam" id="PF00672">
    <property type="entry name" value="HAMP"/>
    <property type="match status" value="1"/>
</dbReference>
<keyword evidence="6" id="KW-0808">Transferase</keyword>
<evidence type="ECO:0000256" key="7">
    <source>
        <dbReference type="ARBA" id="ARBA00022741"/>
    </source>
</evidence>
<dbReference type="EC" id="2.7.13.3" evidence="3"/>
<dbReference type="GO" id="GO:0005886">
    <property type="term" value="C:plasma membrane"/>
    <property type="evidence" value="ECO:0007669"/>
    <property type="project" value="UniProtKB-SubCell"/>
</dbReference>
<dbReference type="InterPro" id="IPR005467">
    <property type="entry name" value="His_kinase_dom"/>
</dbReference>
<dbReference type="CDD" id="cd00082">
    <property type="entry name" value="HisKA"/>
    <property type="match status" value="1"/>
</dbReference>
<keyword evidence="15" id="KW-1185">Reference proteome</keyword>
<evidence type="ECO:0000256" key="11">
    <source>
        <dbReference type="SAM" id="Phobius"/>
    </source>
</evidence>
<dbReference type="OrthoDB" id="9815202at2"/>
<dbReference type="SMART" id="SM00388">
    <property type="entry name" value="HisKA"/>
    <property type="match status" value="1"/>
</dbReference>
<dbReference type="SUPFAM" id="SSF158472">
    <property type="entry name" value="HAMP domain-like"/>
    <property type="match status" value="1"/>
</dbReference>
<feature type="domain" description="Histidine kinase" evidence="12">
    <location>
        <begin position="272"/>
        <end position="482"/>
    </location>
</feature>
<feature type="transmembrane region" description="Helical" evidence="11">
    <location>
        <begin position="190"/>
        <end position="211"/>
    </location>
</feature>
<proteinExistence type="predicted"/>
<dbReference type="SMART" id="SM00387">
    <property type="entry name" value="HATPase_c"/>
    <property type="match status" value="1"/>
</dbReference>
<evidence type="ECO:0000313" key="15">
    <source>
        <dbReference type="Proteomes" id="UP000427906"/>
    </source>
</evidence>
<dbReference type="RefSeq" id="WP_155316113.1">
    <property type="nucleotide sequence ID" value="NZ_AP021874.1"/>
</dbReference>
<dbReference type="InterPro" id="IPR003594">
    <property type="entry name" value="HATPase_dom"/>
</dbReference>
<feature type="domain" description="HAMP" evidence="13">
    <location>
        <begin position="212"/>
        <end position="264"/>
    </location>
</feature>
<protein>
    <recommendedName>
        <fullName evidence="3">histidine kinase</fullName>
        <ecNumber evidence="3">2.7.13.3</ecNumber>
    </recommendedName>
</protein>
<dbReference type="GO" id="GO:0005524">
    <property type="term" value="F:ATP binding"/>
    <property type="evidence" value="ECO:0007669"/>
    <property type="project" value="UniProtKB-KW"/>
</dbReference>
<dbReference type="Gene3D" id="1.10.8.500">
    <property type="entry name" value="HAMP domain in histidine kinase"/>
    <property type="match status" value="1"/>
</dbReference>
<dbReference type="InterPro" id="IPR036890">
    <property type="entry name" value="HATPase_C_sf"/>
</dbReference>
<feature type="region of interest" description="Disordered" evidence="10">
    <location>
        <begin position="117"/>
        <end position="139"/>
    </location>
</feature>
<dbReference type="InterPro" id="IPR036097">
    <property type="entry name" value="HisK_dim/P_sf"/>
</dbReference>
<evidence type="ECO:0000256" key="4">
    <source>
        <dbReference type="ARBA" id="ARBA00022475"/>
    </source>
</evidence>
<dbReference type="SUPFAM" id="SSF55874">
    <property type="entry name" value="ATPase domain of HSP90 chaperone/DNA topoisomerase II/histidine kinase"/>
    <property type="match status" value="1"/>
</dbReference>
<reference evidence="14 15" key="1">
    <citation type="submission" date="2019-11" db="EMBL/GenBank/DDBJ databases">
        <title>Comparative genomics of hydrocarbon-degrading Desulfosarcina strains.</title>
        <authorList>
            <person name="Watanabe M."/>
            <person name="Kojima H."/>
            <person name="Fukui M."/>
        </authorList>
    </citation>
    <scope>NUCLEOTIDE SEQUENCE [LARGE SCALE GENOMIC DNA]</scope>
    <source>
        <strain evidence="14 15">PL12</strain>
    </source>
</reference>
<dbReference type="EMBL" id="AP021874">
    <property type="protein sequence ID" value="BBO67902.1"/>
    <property type="molecule type" value="Genomic_DNA"/>
</dbReference>
<dbReference type="AlphaFoldDB" id="A0A5K7YEG9"/>
<keyword evidence="11" id="KW-0472">Membrane</keyword>
<dbReference type="CDD" id="cd06225">
    <property type="entry name" value="HAMP"/>
    <property type="match status" value="1"/>
</dbReference>
<dbReference type="PANTHER" id="PTHR44936:SF10">
    <property type="entry name" value="SENSOR PROTEIN RSTB"/>
    <property type="match status" value="1"/>
</dbReference>
<evidence type="ECO:0000256" key="8">
    <source>
        <dbReference type="ARBA" id="ARBA00022777"/>
    </source>
</evidence>
<dbReference type="Pfam" id="PF00512">
    <property type="entry name" value="HisKA"/>
    <property type="match status" value="1"/>
</dbReference>
<keyword evidence="5" id="KW-0597">Phosphoprotein</keyword>
<keyword evidence="11" id="KW-1133">Transmembrane helix</keyword>
<dbReference type="Pfam" id="PF02518">
    <property type="entry name" value="HATPase_c"/>
    <property type="match status" value="1"/>
</dbReference>
<dbReference type="Gene3D" id="1.10.287.130">
    <property type="match status" value="1"/>
</dbReference>
<dbReference type="InterPro" id="IPR004358">
    <property type="entry name" value="Sig_transdc_His_kin-like_C"/>
</dbReference>
<evidence type="ECO:0000256" key="9">
    <source>
        <dbReference type="ARBA" id="ARBA00022840"/>
    </source>
</evidence>
<dbReference type="InterPro" id="IPR003660">
    <property type="entry name" value="HAMP_dom"/>
</dbReference>
<dbReference type="PROSITE" id="PS50885">
    <property type="entry name" value="HAMP"/>
    <property type="match status" value="1"/>
</dbReference>
<keyword evidence="9" id="KW-0067">ATP-binding</keyword>
<dbReference type="Proteomes" id="UP000427906">
    <property type="component" value="Chromosome"/>
</dbReference>
<keyword evidence="4" id="KW-1003">Cell membrane</keyword>
<keyword evidence="8" id="KW-0418">Kinase</keyword>
<evidence type="ECO:0000256" key="10">
    <source>
        <dbReference type="SAM" id="MobiDB-lite"/>
    </source>
</evidence>
<dbReference type="PRINTS" id="PR00344">
    <property type="entry name" value="BCTRLSENSOR"/>
</dbReference>
<evidence type="ECO:0000313" key="14">
    <source>
        <dbReference type="EMBL" id="BBO67902.1"/>
    </source>
</evidence>